<evidence type="ECO:0000313" key="18">
    <source>
        <dbReference type="EMBL" id="PAV66761.1"/>
    </source>
</evidence>
<evidence type="ECO:0000259" key="15">
    <source>
        <dbReference type="PROSITE" id="PS50013"/>
    </source>
</evidence>
<feature type="compositionally biased region" description="Acidic residues" evidence="14">
    <location>
        <begin position="65"/>
        <end position="78"/>
    </location>
</feature>
<feature type="compositionally biased region" description="Low complexity" evidence="14">
    <location>
        <begin position="151"/>
        <end position="174"/>
    </location>
</feature>
<name>A0A2A2JYI7_9BILA</name>
<feature type="compositionally biased region" description="Basic and acidic residues" evidence="14">
    <location>
        <begin position="39"/>
        <end position="49"/>
    </location>
</feature>
<evidence type="ECO:0000256" key="12">
    <source>
        <dbReference type="ARBA" id="ARBA00074667"/>
    </source>
</evidence>
<feature type="compositionally biased region" description="Acidic residues" evidence="14">
    <location>
        <begin position="1090"/>
        <end position="1105"/>
    </location>
</feature>
<dbReference type="CDD" id="cd17993">
    <property type="entry name" value="DEXHc_CHD1_2"/>
    <property type="match status" value="1"/>
</dbReference>
<feature type="compositionally biased region" description="Acidic residues" evidence="14">
    <location>
        <begin position="238"/>
        <end position="250"/>
    </location>
</feature>
<dbReference type="EMBL" id="LIAE01010038">
    <property type="protein sequence ID" value="PAV66761.1"/>
    <property type="molecule type" value="Genomic_DNA"/>
</dbReference>
<dbReference type="SMART" id="SM01176">
    <property type="entry name" value="DUF4208"/>
    <property type="match status" value="1"/>
</dbReference>
<dbReference type="GO" id="GO:0042393">
    <property type="term" value="F:histone binding"/>
    <property type="evidence" value="ECO:0007669"/>
    <property type="project" value="TreeGrafter"/>
</dbReference>
<feature type="compositionally biased region" description="Basic and acidic residues" evidence="14">
    <location>
        <begin position="79"/>
        <end position="90"/>
    </location>
</feature>
<dbReference type="PROSITE" id="PS51194">
    <property type="entry name" value="HELICASE_CTER"/>
    <property type="match status" value="1"/>
</dbReference>
<dbReference type="Pfam" id="PF00271">
    <property type="entry name" value="Helicase_C"/>
    <property type="match status" value="1"/>
</dbReference>
<dbReference type="InterPro" id="IPR016197">
    <property type="entry name" value="Chromo-like_dom_sf"/>
</dbReference>
<dbReference type="Pfam" id="PF23588">
    <property type="entry name" value="HTH_CHD1_Hrp3"/>
    <property type="match status" value="1"/>
</dbReference>
<dbReference type="InterPro" id="IPR014001">
    <property type="entry name" value="Helicase_ATP-bd"/>
</dbReference>
<dbReference type="Gene3D" id="1.10.10.60">
    <property type="entry name" value="Homeodomain-like"/>
    <property type="match status" value="1"/>
</dbReference>
<keyword evidence="7" id="KW-0805">Transcription regulation</keyword>
<feature type="compositionally biased region" description="Acidic residues" evidence="14">
    <location>
        <begin position="1"/>
        <end position="13"/>
    </location>
</feature>
<evidence type="ECO:0000256" key="2">
    <source>
        <dbReference type="ARBA" id="ARBA00007025"/>
    </source>
</evidence>
<dbReference type="GO" id="GO:0003682">
    <property type="term" value="F:chromatin binding"/>
    <property type="evidence" value="ECO:0007669"/>
    <property type="project" value="TreeGrafter"/>
</dbReference>
<gene>
    <name evidence="18" type="ORF">WR25_10494</name>
</gene>
<evidence type="ECO:0000256" key="11">
    <source>
        <dbReference type="ARBA" id="ARBA00049360"/>
    </source>
</evidence>
<feature type="region of interest" description="Disordered" evidence="14">
    <location>
        <begin position="1038"/>
        <end position="1116"/>
    </location>
</feature>
<reference evidence="18 19" key="1">
    <citation type="journal article" date="2017" name="Curr. Biol.">
        <title>Genome architecture and evolution of a unichromosomal asexual nematode.</title>
        <authorList>
            <person name="Fradin H."/>
            <person name="Zegar C."/>
            <person name="Gutwein M."/>
            <person name="Lucas J."/>
            <person name="Kovtun M."/>
            <person name="Corcoran D."/>
            <person name="Baugh L.R."/>
            <person name="Kiontke K."/>
            <person name="Gunsalus K."/>
            <person name="Fitch D.H."/>
            <person name="Piano F."/>
        </authorList>
    </citation>
    <scope>NUCLEOTIDE SEQUENCE [LARGE SCALE GENOMIC DNA]</scope>
    <source>
        <strain evidence="18">PF1309</strain>
    </source>
</reference>
<dbReference type="InterPro" id="IPR023780">
    <property type="entry name" value="Chromo_domain"/>
</dbReference>
<evidence type="ECO:0000259" key="16">
    <source>
        <dbReference type="PROSITE" id="PS51192"/>
    </source>
</evidence>
<evidence type="ECO:0000313" key="19">
    <source>
        <dbReference type="Proteomes" id="UP000218231"/>
    </source>
</evidence>
<dbReference type="InterPro" id="IPR000330">
    <property type="entry name" value="SNF2_N"/>
</dbReference>
<feature type="compositionally biased region" description="Basic and acidic residues" evidence="14">
    <location>
        <begin position="129"/>
        <end position="146"/>
    </location>
</feature>
<dbReference type="GO" id="GO:0003677">
    <property type="term" value="F:DNA binding"/>
    <property type="evidence" value="ECO:0007669"/>
    <property type="project" value="UniProtKB-KW"/>
</dbReference>
<evidence type="ECO:0000256" key="1">
    <source>
        <dbReference type="ARBA" id="ARBA00004123"/>
    </source>
</evidence>
<comment type="catalytic activity">
    <reaction evidence="11">
        <text>ATP + H2O = ADP + phosphate + H(+)</text>
        <dbReference type="Rhea" id="RHEA:13065"/>
        <dbReference type="ChEBI" id="CHEBI:15377"/>
        <dbReference type="ChEBI" id="CHEBI:15378"/>
        <dbReference type="ChEBI" id="CHEBI:30616"/>
        <dbReference type="ChEBI" id="CHEBI:43474"/>
        <dbReference type="ChEBI" id="CHEBI:456216"/>
    </reaction>
</comment>
<dbReference type="InterPro" id="IPR001650">
    <property type="entry name" value="Helicase_C-like"/>
</dbReference>
<evidence type="ECO:0000256" key="14">
    <source>
        <dbReference type="SAM" id="MobiDB-lite"/>
    </source>
</evidence>
<keyword evidence="19" id="KW-1185">Reference proteome</keyword>
<dbReference type="PANTHER" id="PTHR45623:SF14">
    <property type="entry name" value="CHROMODOMAIN-HELICASE-DNA-BINDING PROTEIN 1"/>
    <property type="match status" value="1"/>
</dbReference>
<feature type="domain" description="Chromo" evidence="15">
    <location>
        <begin position="382"/>
        <end position="422"/>
    </location>
</feature>
<keyword evidence="3" id="KW-0677">Repeat</keyword>
<dbReference type="GO" id="GO:0005634">
    <property type="term" value="C:nucleus"/>
    <property type="evidence" value="ECO:0007669"/>
    <property type="project" value="UniProtKB-SubCell"/>
</dbReference>
<dbReference type="SUPFAM" id="SSF52540">
    <property type="entry name" value="P-loop containing nucleoside triphosphate hydrolases"/>
    <property type="match status" value="2"/>
</dbReference>
<dbReference type="Gene3D" id="2.40.50.40">
    <property type="match status" value="2"/>
</dbReference>
<dbReference type="Pfam" id="PF00176">
    <property type="entry name" value="SNF2-rel_dom"/>
    <property type="match status" value="1"/>
</dbReference>
<dbReference type="GO" id="GO:0016887">
    <property type="term" value="F:ATP hydrolysis activity"/>
    <property type="evidence" value="ECO:0007669"/>
    <property type="project" value="TreeGrafter"/>
</dbReference>
<feature type="domain" description="Helicase C-terminal" evidence="17">
    <location>
        <begin position="792"/>
        <end position="943"/>
    </location>
</feature>
<evidence type="ECO:0000256" key="6">
    <source>
        <dbReference type="ARBA" id="ARBA00022840"/>
    </source>
</evidence>
<accession>A0A2A2JYI7</accession>
<dbReference type="InterPro" id="IPR025260">
    <property type="entry name" value="CHD1-like_C"/>
</dbReference>
<dbReference type="FunFam" id="3.40.50.300:FF:000130">
    <property type="entry name" value="Chromodomain-helicase-DNA-binding protein 2 isoform 1"/>
    <property type="match status" value="1"/>
</dbReference>
<dbReference type="InterPro" id="IPR027417">
    <property type="entry name" value="P-loop_NTPase"/>
</dbReference>
<feature type="compositionally biased region" description="Basic residues" evidence="14">
    <location>
        <begin position="1497"/>
        <end position="1509"/>
    </location>
</feature>
<dbReference type="InterPro" id="IPR023779">
    <property type="entry name" value="Chromodomain_CS"/>
</dbReference>
<feature type="compositionally biased region" description="Pro residues" evidence="14">
    <location>
        <begin position="1698"/>
        <end position="1709"/>
    </location>
</feature>
<dbReference type="PANTHER" id="PTHR45623">
    <property type="entry name" value="CHROMODOMAIN-HELICASE-DNA-BINDING PROTEIN 3-RELATED-RELATED"/>
    <property type="match status" value="1"/>
</dbReference>
<dbReference type="GO" id="GO:0034728">
    <property type="term" value="P:nucleosome organization"/>
    <property type="evidence" value="ECO:0007669"/>
    <property type="project" value="TreeGrafter"/>
</dbReference>
<feature type="compositionally biased region" description="Basic and acidic residues" evidence="14">
    <location>
        <begin position="1527"/>
        <end position="1551"/>
    </location>
</feature>
<feature type="compositionally biased region" description="Basic and acidic residues" evidence="14">
    <location>
        <begin position="1339"/>
        <end position="1365"/>
    </location>
</feature>
<dbReference type="Pfam" id="PF13907">
    <property type="entry name" value="CHD1-like_C"/>
    <property type="match status" value="1"/>
</dbReference>
<dbReference type="SUPFAM" id="SSF54160">
    <property type="entry name" value="Chromo domain-like"/>
    <property type="match status" value="2"/>
</dbReference>
<feature type="compositionally biased region" description="Polar residues" evidence="14">
    <location>
        <begin position="1642"/>
        <end position="1673"/>
    </location>
</feature>
<dbReference type="Pfam" id="PF00385">
    <property type="entry name" value="Chromo"/>
    <property type="match status" value="2"/>
</dbReference>
<feature type="domain" description="Helicase ATP-binding" evidence="16">
    <location>
        <begin position="493"/>
        <end position="664"/>
    </location>
</feature>
<evidence type="ECO:0000256" key="8">
    <source>
        <dbReference type="ARBA" id="ARBA00023125"/>
    </source>
</evidence>
<dbReference type="SMART" id="SM00298">
    <property type="entry name" value="CHROMO"/>
    <property type="match status" value="2"/>
</dbReference>
<dbReference type="STRING" id="2018661.A0A2A2JYI7"/>
<organism evidence="18 19">
    <name type="scientific">Diploscapter pachys</name>
    <dbReference type="NCBI Taxonomy" id="2018661"/>
    <lineage>
        <taxon>Eukaryota</taxon>
        <taxon>Metazoa</taxon>
        <taxon>Ecdysozoa</taxon>
        <taxon>Nematoda</taxon>
        <taxon>Chromadorea</taxon>
        <taxon>Rhabditida</taxon>
        <taxon>Rhabditina</taxon>
        <taxon>Rhabditomorpha</taxon>
        <taxon>Rhabditoidea</taxon>
        <taxon>Rhabditidae</taxon>
        <taxon>Diploscapter</taxon>
    </lineage>
</organism>
<keyword evidence="6" id="KW-0067">ATP-binding</keyword>
<dbReference type="FunFam" id="3.40.50.10810:FF:000007">
    <property type="entry name" value="Chromodomain-helicase-DNA-binding protein 2 isoform 1"/>
    <property type="match status" value="1"/>
</dbReference>
<feature type="region of interest" description="Disordered" evidence="14">
    <location>
        <begin position="1320"/>
        <end position="1385"/>
    </location>
</feature>
<feature type="compositionally biased region" description="Basic residues" evidence="14">
    <location>
        <begin position="1617"/>
        <end position="1628"/>
    </location>
</feature>
<dbReference type="OrthoDB" id="5857104at2759"/>
<dbReference type="Proteomes" id="UP000218231">
    <property type="component" value="Unassembled WGS sequence"/>
</dbReference>
<dbReference type="InterPro" id="IPR049730">
    <property type="entry name" value="SNF2/RAD54-like_C"/>
</dbReference>
<feature type="domain" description="Chromo" evidence="15">
    <location>
        <begin position="267"/>
        <end position="357"/>
    </location>
</feature>
<dbReference type="InterPro" id="IPR056302">
    <property type="entry name" value="CHD1-2/Hrp3_HTH"/>
</dbReference>
<evidence type="ECO:0000256" key="5">
    <source>
        <dbReference type="ARBA" id="ARBA00022801"/>
    </source>
</evidence>
<feature type="compositionally biased region" description="Basic and acidic residues" evidence="14">
    <location>
        <begin position="1054"/>
        <end position="1069"/>
    </location>
</feature>
<dbReference type="CDD" id="cd18793">
    <property type="entry name" value="SF2_C_SNF"/>
    <property type="match status" value="1"/>
</dbReference>
<feature type="compositionally biased region" description="Basic residues" evidence="14">
    <location>
        <begin position="199"/>
        <end position="214"/>
    </location>
</feature>
<evidence type="ECO:0000259" key="17">
    <source>
        <dbReference type="PROSITE" id="PS51194"/>
    </source>
</evidence>
<keyword evidence="5" id="KW-0378">Hydrolase</keyword>
<proteinExistence type="inferred from homology"/>
<protein>
    <recommendedName>
        <fullName evidence="12">Chromodomain-helicase-DNA-binding protein 1</fullName>
    </recommendedName>
    <alternativeName>
        <fullName evidence="13">ATP-dependent helicase CHD1</fullName>
    </alternativeName>
</protein>
<keyword evidence="4" id="KW-0547">Nucleotide-binding</keyword>
<dbReference type="Pfam" id="PF18375">
    <property type="entry name" value="CDH1_2_SANT_HL1"/>
    <property type="match status" value="1"/>
</dbReference>
<keyword evidence="9" id="KW-0804">Transcription</keyword>
<feature type="region of interest" description="Disordered" evidence="14">
    <location>
        <begin position="1"/>
        <end position="267"/>
    </location>
</feature>
<comment type="subcellular location">
    <subcellularLocation>
        <location evidence="1">Nucleus</location>
    </subcellularLocation>
</comment>
<dbReference type="Gene3D" id="3.40.50.300">
    <property type="entry name" value="P-loop containing nucleotide triphosphate hydrolases"/>
    <property type="match status" value="1"/>
</dbReference>
<dbReference type="CDD" id="cd18659">
    <property type="entry name" value="CD2_tandem"/>
    <property type="match status" value="1"/>
</dbReference>
<evidence type="ECO:0000256" key="9">
    <source>
        <dbReference type="ARBA" id="ARBA00023163"/>
    </source>
</evidence>
<dbReference type="GO" id="GO:0000785">
    <property type="term" value="C:chromatin"/>
    <property type="evidence" value="ECO:0007669"/>
    <property type="project" value="TreeGrafter"/>
</dbReference>
<dbReference type="PROSITE" id="PS50013">
    <property type="entry name" value="CHROMO_2"/>
    <property type="match status" value="2"/>
</dbReference>
<evidence type="ECO:0000256" key="7">
    <source>
        <dbReference type="ARBA" id="ARBA00023015"/>
    </source>
</evidence>
<comment type="similarity">
    <text evidence="2">Belongs to the SNF2/RAD54 helicase family.</text>
</comment>
<dbReference type="InterPro" id="IPR038718">
    <property type="entry name" value="SNF2-like_sf"/>
</dbReference>
<dbReference type="InterPro" id="IPR000953">
    <property type="entry name" value="Chromo/chromo_shadow_dom"/>
</dbReference>
<feature type="region of interest" description="Disordered" evidence="14">
    <location>
        <begin position="1497"/>
        <end position="1730"/>
    </location>
</feature>
<feature type="compositionally biased region" description="Basic residues" evidence="14">
    <location>
        <begin position="1327"/>
        <end position="1338"/>
    </location>
</feature>
<dbReference type="PROSITE" id="PS51192">
    <property type="entry name" value="HELICASE_ATP_BIND_1"/>
    <property type="match status" value="1"/>
</dbReference>
<dbReference type="InterPro" id="IPR040793">
    <property type="entry name" value="CDH1_2_SANT_HL1"/>
</dbReference>
<keyword evidence="8" id="KW-0238">DNA-binding</keyword>
<feature type="region of interest" description="Disordered" evidence="14">
    <location>
        <begin position="1172"/>
        <end position="1192"/>
    </location>
</feature>
<dbReference type="SMART" id="SM00487">
    <property type="entry name" value="DEXDc"/>
    <property type="match status" value="1"/>
</dbReference>
<evidence type="ECO:0000256" key="3">
    <source>
        <dbReference type="ARBA" id="ARBA00022737"/>
    </source>
</evidence>
<sequence length="1730" mass="198626">MWEESSESEPSDDEASRNQMTSSAPDVVVGDSEVTTTTEVKEKGQKDDVPSDEEMKEDVKTSEKDSEEESSSDDEGEKDSDYVESGKEAPDSEDNQEEGGESRESTASPSTESNSDSSSRPRKKLSGRGRIDDKTIKLLEEGDFLRRSSRARTSAVTSKNDFFASASARSSRSSNKPTQSTRSDSEDSEDSWSDDSPKRRGKAKGKKPAGKAKKALISSYRTARKPGQKTVDYKEKDTDEDLDSDDIIEWDEPRTPAEASASTSGQETIERVIKHRTGVTGATGSATTCYNVAEKGDPNENKEQKQLEKQYFIKWVGWSHLHNTWESEASLNTMGANGIKKLQNYIKRMTEVDEWKRTADKEYIEYFECEQVMAEELFEQYKGVERIVAHQVSRERNSDGDENTEYFIKWSGLPYADCTWEESRLLPDEKIAEYHDRIENSKAPIRNAAYLKRRPKFVKLDEQPDYLKPNGGMAGDRELELRDYQLEGLNWTTHAWCKGNSCILADEMGLGKTIQSISFLSTLYHRYDLYGPFLVVVPLSTMAAWQKEFSQWAPDLNVIIYMGDVTSRNLIRQYEWYVPGSKNKIKINVALTTYEILLKDKPFLSSFDWTALLVDEAHRLKNDESLLYKCLTQFNCNHRLLITGTPLQNSLKELWALLHFIMPEKFDCWEEFENDHNDKDHKGISALHKKLEPFLLRRVKKDVEKSLPPKLEQILRVDMTAVQKQYYKWILTKNYKELSKGVKGSINGFVNLIMELKKCCNHSSLVRSYDEYENDPHARLQQLLKSSGKLILLDKLLCRLKETGHRVLIFSQMVMMLDIVQEYLQLRRFNTQRLDGTMRADLRKQAMDHFNAEGSSDFCFLLSTRAGGLGINLATADTVIIFDSDWNPQNDLQAMSRAHRIGQTKQVNIYRLVTKGSVEEEIVERAKRKLVLDHLVIQRMDTTGRTVLSKSSAPGGSTGSVPFDKSELNAILKFGAAELFKEKEGEEQEPEVDIDRILMGAETREAEESQENGNELLNSFKYANFVIDEEKDVAEAAANNHVGSQNDWDDIIPEDERRKVDEEERRKALAEINLAPRQRTKPSGVAPGRDEEDGDNEESSSDDEAETGKKKRKKAWGDFSSTEVRRFVRSFRKFAHPLKRLEALAQDAELEEHSTEELKKLVEALLDGCSKAEDEKIKEDEEKKEEKKDGEKEKVRDRGVIFKFAGADVNVRTIRKMHTELEPLDEAMKGAGEKMKDFKGPNKVRPLKGWDVEWTHPDDVALLKGVYKYGMGSWDSIKMDPELGLADKILLNDKVKKPQPRHLQGRVEYLLKLMIKSENNNSVRKEPNKKKAKERKRKANENEKEKDGPPEKKKKEKAKEKEKASKSKSNNHKEKKHSADKSLSDQLSLISIDKSTYEPHLESKEDKPFKECVKMMRPVHKYIKRLKEADEEKNEKELSKAILRLGDNFRGQLSELMEKKPKTNLRKWYNYLWIFVCKFVQREPAELLGMYRNIEKHKHHHEKEHHKKEKEKEKEHRKEKEHHKKDKPRDKDREKKEHKEKEREKEKDHFTPSRAVALNSEMEKRLPSHSQNYQNKDKDFQHRKWNSYQGSSSSSNTPNHQHHRFGAGGQNQGGSFQRHRSGGFHHHGQNQGPPSVHRPFSNPAQPNTTQSQGSANFTPMPTRTPNSATFTSPPRQPLLAAPPSIPSQIYTNQAPSTHLPPPPRAPTIPPAQTQSQGRFDDYRNNTRNLY</sequence>
<comment type="caution">
    <text evidence="18">The sequence shown here is derived from an EMBL/GenBank/DDBJ whole genome shotgun (WGS) entry which is preliminary data.</text>
</comment>
<dbReference type="PROSITE" id="PS00598">
    <property type="entry name" value="CHROMO_1"/>
    <property type="match status" value="2"/>
</dbReference>
<evidence type="ECO:0000256" key="4">
    <source>
        <dbReference type="ARBA" id="ARBA00022741"/>
    </source>
</evidence>
<dbReference type="GO" id="GO:0140658">
    <property type="term" value="F:ATP-dependent chromatin remodeler activity"/>
    <property type="evidence" value="ECO:0007669"/>
    <property type="project" value="TreeGrafter"/>
</dbReference>
<evidence type="ECO:0000256" key="13">
    <source>
        <dbReference type="ARBA" id="ARBA00076717"/>
    </source>
</evidence>
<dbReference type="CDD" id="cd18666">
    <property type="entry name" value="CD1_tandem_CHD1-2_like"/>
    <property type="match status" value="1"/>
</dbReference>
<evidence type="ECO:0000256" key="10">
    <source>
        <dbReference type="ARBA" id="ARBA00023242"/>
    </source>
</evidence>
<dbReference type="FunFam" id="2.40.50.40:FF:000014">
    <property type="entry name" value="Chromodomain-helicase-DNA-binding protein 2 isoform 1"/>
    <property type="match status" value="1"/>
</dbReference>
<keyword evidence="10" id="KW-0539">Nucleus</keyword>
<dbReference type="SMART" id="SM00490">
    <property type="entry name" value="HELICc"/>
    <property type="match status" value="1"/>
</dbReference>
<feature type="compositionally biased region" description="Low complexity" evidence="14">
    <location>
        <begin position="105"/>
        <end position="118"/>
    </location>
</feature>
<dbReference type="Gene3D" id="3.40.50.10810">
    <property type="entry name" value="Tandem AAA-ATPase domain"/>
    <property type="match status" value="1"/>
</dbReference>
<dbReference type="GO" id="GO:0005524">
    <property type="term" value="F:ATP binding"/>
    <property type="evidence" value="ECO:0007669"/>
    <property type="project" value="UniProtKB-KW"/>
</dbReference>